<feature type="transmembrane region" description="Helical" evidence="6">
    <location>
        <begin position="116"/>
        <end position="137"/>
    </location>
</feature>
<evidence type="ECO:0000259" key="7">
    <source>
        <dbReference type="PROSITE" id="PS50850"/>
    </source>
</evidence>
<dbReference type="InterPro" id="IPR020846">
    <property type="entry name" value="MFS_dom"/>
</dbReference>
<evidence type="ECO:0000313" key="8">
    <source>
        <dbReference type="EMBL" id="MDQ0164427.1"/>
    </source>
</evidence>
<evidence type="ECO:0000256" key="1">
    <source>
        <dbReference type="ARBA" id="ARBA00004651"/>
    </source>
</evidence>
<proteinExistence type="predicted"/>
<protein>
    <submittedName>
        <fullName evidence="8">MFS family permease</fullName>
    </submittedName>
</protein>
<evidence type="ECO:0000256" key="6">
    <source>
        <dbReference type="SAM" id="Phobius"/>
    </source>
</evidence>
<dbReference type="RefSeq" id="WP_307390000.1">
    <property type="nucleotide sequence ID" value="NZ_BAAADK010000021.1"/>
</dbReference>
<feature type="transmembrane region" description="Helical" evidence="6">
    <location>
        <begin position="25"/>
        <end position="51"/>
    </location>
</feature>
<sequence>MVIQDESTSSTVISKGEKRKLYKRTLWIVSISQMFGGAGLAAGITVGALLARQMLGTDALAGLPTALFTLGSAFAAFMVGRLTQKFGRRIGLFTGFMLGGVGSLGVIVAAVLHNPILLFLSLFIYGSGTATNLQARYAGTDLAENKQRATAVSIAMVSTTFGAVAGPNLVNVMGEVAISLGIPPLAGPFILAGAAFFIAGIVLYFFLRPDPFILAKRMEQELKGDIPETDLHISENKMNKKGIILGASIMIVTQIIMVAIMTMTPIHMEHHGHAVGAIGLVIGIHVGAMYLPSLFTGYIIDKTGRYFMAFIAIVILILAGVIGAFGSGDSMTVLIVSLALLGLGWNLGLISGTTIIVDHTTIKTRAKTQGAIDVFIALAGASGGALSGMVVSSTSFTALSLFGGLLSLILVPIMIWVRKG</sequence>
<name>A0ABT9VTX1_9BACI</name>
<dbReference type="SUPFAM" id="SSF103473">
    <property type="entry name" value="MFS general substrate transporter"/>
    <property type="match status" value="1"/>
</dbReference>
<feature type="transmembrane region" description="Helical" evidence="6">
    <location>
        <begin position="306"/>
        <end position="325"/>
    </location>
</feature>
<dbReference type="Gene3D" id="1.20.1250.20">
    <property type="entry name" value="MFS general substrate transporter like domains"/>
    <property type="match status" value="1"/>
</dbReference>
<evidence type="ECO:0000256" key="4">
    <source>
        <dbReference type="ARBA" id="ARBA00022989"/>
    </source>
</evidence>
<feature type="transmembrane region" description="Helical" evidence="6">
    <location>
        <begin position="149"/>
        <end position="169"/>
    </location>
</feature>
<feature type="transmembrane region" description="Helical" evidence="6">
    <location>
        <begin position="396"/>
        <end position="417"/>
    </location>
</feature>
<dbReference type="InterPro" id="IPR036259">
    <property type="entry name" value="MFS_trans_sf"/>
</dbReference>
<dbReference type="PANTHER" id="PTHR23534">
    <property type="entry name" value="MFS PERMEASE"/>
    <property type="match status" value="1"/>
</dbReference>
<keyword evidence="9" id="KW-1185">Reference proteome</keyword>
<organism evidence="8 9">
    <name type="scientific">Caldalkalibacillus horti</name>
    <dbReference type="NCBI Taxonomy" id="77523"/>
    <lineage>
        <taxon>Bacteria</taxon>
        <taxon>Bacillati</taxon>
        <taxon>Bacillota</taxon>
        <taxon>Bacilli</taxon>
        <taxon>Bacillales</taxon>
        <taxon>Bacillaceae</taxon>
        <taxon>Caldalkalibacillus</taxon>
    </lineage>
</organism>
<keyword evidence="2" id="KW-0813">Transport</keyword>
<feature type="transmembrane region" description="Helical" evidence="6">
    <location>
        <begin position="331"/>
        <end position="350"/>
    </location>
</feature>
<dbReference type="EMBL" id="JAUSTY010000001">
    <property type="protein sequence ID" value="MDQ0164427.1"/>
    <property type="molecule type" value="Genomic_DNA"/>
</dbReference>
<evidence type="ECO:0000313" key="9">
    <source>
        <dbReference type="Proteomes" id="UP001235840"/>
    </source>
</evidence>
<feature type="transmembrane region" description="Helical" evidence="6">
    <location>
        <begin position="243"/>
        <end position="263"/>
    </location>
</feature>
<feature type="transmembrane region" description="Helical" evidence="6">
    <location>
        <begin position="189"/>
        <end position="207"/>
    </location>
</feature>
<comment type="caution">
    <text evidence="8">The sequence shown here is derived from an EMBL/GenBank/DDBJ whole genome shotgun (WGS) entry which is preliminary data.</text>
</comment>
<accession>A0ABT9VTX1</accession>
<dbReference type="PANTHER" id="PTHR23534:SF1">
    <property type="entry name" value="MAJOR FACILITATOR SUPERFAMILY PROTEIN"/>
    <property type="match status" value="1"/>
</dbReference>
<evidence type="ECO:0000256" key="3">
    <source>
        <dbReference type="ARBA" id="ARBA00022692"/>
    </source>
</evidence>
<feature type="transmembrane region" description="Helical" evidence="6">
    <location>
        <begin position="63"/>
        <end position="83"/>
    </location>
</feature>
<keyword evidence="4 6" id="KW-1133">Transmembrane helix</keyword>
<feature type="transmembrane region" description="Helical" evidence="6">
    <location>
        <begin position="90"/>
        <end position="110"/>
    </location>
</feature>
<feature type="domain" description="Major facilitator superfamily (MFS) profile" evidence="7">
    <location>
        <begin position="25"/>
        <end position="420"/>
    </location>
</feature>
<comment type="subcellular location">
    <subcellularLocation>
        <location evidence="1">Cell membrane</location>
        <topology evidence="1">Multi-pass membrane protein</topology>
    </subcellularLocation>
</comment>
<dbReference type="PROSITE" id="PS50850">
    <property type="entry name" value="MFS"/>
    <property type="match status" value="1"/>
</dbReference>
<dbReference type="InterPro" id="IPR011701">
    <property type="entry name" value="MFS"/>
</dbReference>
<gene>
    <name evidence="8" type="ORF">J2S11_000326</name>
</gene>
<dbReference type="Pfam" id="PF07690">
    <property type="entry name" value="MFS_1"/>
    <property type="match status" value="1"/>
</dbReference>
<dbReference type="Proteomes" id="UP001235840">
    <property type="component" value="Unassembled WGS sequence"/>
</dbReference>
<feature type="transmembrane region" description="Helical" evidence="6">
    <location>
        <begin position="371"/>
        <end position="390"/>
    </location>
</feature>
<evidence type="ECO:0000256" key="2">
    <source>
        <dbReference type="ARBA" id="ARBA00022448"/>
    </source>
</evidence>
<feature type="transmembrane region" description="Helical" evidence="6">
    <location>
        <begin position="275"/>
        <end position="299"/>
    </location>
</feature>
<keyword evidence="3 6" id="KW-0812">Transmembrane</keyword>
<reference evidence="8 9" key="1">
    <citation type="submission" date="2023-07" db="EMBL/GenBank/DDBJ databases">
        <title>Genomic Encyclopedia of Type Strains, Phase IV (KMG-IV): sequencing the most valuable type-strain genomes for metagenomic binning, comparative biology and taxonomic classification.</title>
        <authorList>
            <person name="Goeker M."/>
        </authorList>
    </citation>
    <scope>NUCLEOTIDE SEQUENCE [LARGE SCALE GENOMIC DNA]</scope>
    <source>
        <strain evidence="8 9">DSM 12751</strain>
    </source>
</reference>
<evidence type="ECO:0000256" key="5">
    <source>
        <dbReference type="ARBA" id="ARBA00023136"/>
    </source>
</evidence>
<keyword evidence="5 6" id="KW-0472">Membrane</keyword>